<name>A0A918ZFA0_9ACTN</name>
<dbReference type="Gene3D" id="3.90.1200.10">
    <property type="match status" value="1"/>
</dbReference>
<keyword evidence="3" id="KW-1185">Reference proteome</keyword>
<feature type="region of interest" description="Disordered" evidence="1">
    <location>
        <begin position="1"/>
        <end position="21"/>
    </location>
</feature>
<evidence type="ECO:0000313" key="3">
    <source>
        <dbReference type="Proteomes" id="UP000603227"/>
    </source>
</evidence>
<protein>
    <recommendedName>
        <fullName evidence="4">Gluconate kinase</fullName>
    </recommendedName>
</protein>
<dbReference type="PANTHER" id="PTHR43883">
    <property type="entry name" value="SLR0207 PROTEIN"/>
    <property type="match status" value="1"/>
</dbReference>
<dbReference type="AlphaFoldDB" id="A0A918ZFA0"/>
<comment type="caution">
    <text evidence="2">The sequence shown here is derived from an EMBL/GenBank/DDBJ whole genome shotgun (WGS) entry which is preliminary data.</text>
</comment>
<dbReference type="InterPro" id="IPR011009">
    <property type="entry name" value="Kinase-like_dom_sf"/>
</dbReference>
<dbReference type="Proteomes" id="UP000603227">
    <property type="component" value="Unassembled WGS sequence"/>
</dbReference>
<evidence type="ECO:0000313" key="2">
    <source>
        <dbReference type="EMBL" id="GHE49468.1"/>
    </source>
</evidence>
<dbReference type="InterPro" id="IPR027417">
    <property type="entry name" value="P-loop_NTPase"/>
</dbReference>
<evidence type="ECO:0000256" key="1">
    <source>
        <dbReference type="SAM" id="MobiDB-lite"/>
    </source>
</evidence>
<dbReference type="SUPFAM" id="SSF56112">
    <property type="entry name" value="Protein kinase-like (PK-like)"/>
    <property type="match status" value="1"/>
</dbReference>
<evidence type="ECO:0008006" key="4">
    <source>
        <dbReference type="Google" id="ProtNLM"/>
    </source>
</evidence>
<reference evidence="2" key="2">
    <citation type="submission" date="2020-09" db="EMBL/GenBank/DDBJ databases">
        <authorList>
            <person name="Sun Q."/>
            <person name="Zhou Y."/>
        </authorList>
    </citation>
    <scope>NUCLEOTIDE SEQUENCE</scope>
    <source>
        <strain evidence="2">CGMCC 4.7403</strain>
    </source>
</reference>
<dbReference type="SUPFAM" id="SSF52540">
    <property type="entry name" value="P-loop containing nucleoside triphosphate hydrolases"/>
    <property type="match status" value="1"/>
</dbReference>
<dbReference type="Gene3D" id="3.40.50.300">
    <property type="entry name" value="P-loop containing nucleotide triphosphate hydrolases"/>
    <property type="match status" value="1"/>
</dbReference>
<dbReference type="EMBL" id="BNAT01000033">
    <property type="protein sequence ID" value="GHE49468.1"/>
    <property type="molecule type" value="Genomic_DNA"/>
</dbReference>
<reference evidence="2" key="1">
    <citation type="journal article" date="2014" name="Int. J. Syst. Evol. Microbiol.">
        <title>Complete genome sequence of Corynebacterium casei LMG S-19264T (=DSM 44701T), isolated from a smear-ripened cheese.</title>
        <authorList>
            <consortium name="US DOE Joint Genome Institute (JGI-PGF)"/>
            <person name="Walter F."/>
            <person name="Albersmeier A."/>
            <person name="Kalinowski J."/>
            <person name="Ruckert C."/>
        </authorList>
    </citation>
    <scope>NUCLEOTIDE SEQUENCE</scope>
    <source>
        <strain evidence="2">CGMCC 4.7403</strain>
    </source>
</reference>
<dbReference type="PANTHER" id="PTHR43883:SF1">
    <property type="entry name" value="GLUCONOKINASE"/>
    <property type="match status" value="1"/>
</dbReference>
<organism evidence="2 3">
    <name type="scientific">Streptomyces capitiformicae</name>
    <dbReference type="NCBI Taxonomy" id="2014920"/>
    <lineage>
        <taxon>Bacteria</taxon>
        <taxon>Bacillati</taxon>
        <taxon>Actinomycetota</taxon>
        <taxon>Actinomycetes</taxon>
        <taxon>Kitasatosporales</taxon>
        <taxon>Streptomycetaceae</taxon>
        <taxon>Streptomyces</taxon>
    </lineage>
</organism>
<sequence>MRSAPRTDASELWSGARRDGEPLPRAEVCETHTAIVFFVGDRTYKLKKPVDLGFLDYTTVTARRAACEREVALNRRFAPDVYLGLGEVRSPDAQAPEPLVVMRRMPENRRLSRLVCEGVAVDDVLRAVARHLAAWHADAPRSREVDEQGTRDALSSRWEASFQQVHALADDGVVPDEVTEVERLVRRYLAGRKRLFDSRIEQGRVVDGHGDLLAEDIFCLDDGPRVLDCLEFDDHLRYVDGLDDAAFLAMDLEQLGAPQAAAYFLAQYGEYSGDPAPPSLWHHYVAYRAFVRAKVSLIQARQGAPGAEAASRRLVSATLRHLRTSAVGLTLVGGLPGSGKSTLSGALADRLGVTLLSSDRLRKELAGIPAEQSAAAGYGEGLYTPEWTARTYAALLDRASALLSSGESVVLDATWLDEAQREAALRVAERTSADLVALHCHVPGDVSAARLSTRAPGASDAGLGIATAMAAREQPWPEAVVVDTSGPLESAVSHALAVVRPWGTGQAPVFRRPYMEPD</sequence>
<proteinExistence type="predicted"/>
<accession>A0A918ZFA0</accession>
<dbReference type="InterPro" id="IPR052732">
    <property type="entry name" value="Cell-binding_unc_protein"/>
</dbReference>
<dbReference type="Pfam" id="PF13671">
    <property type="entry name" value="AAA_33"/>
    <property type="match status" value="1"/>
</dbReference>
<gene>
    <name evidence="2" type="ORF">GCM10017771_70940</name>
</gene>